<reference evidence="1 2" key="1">
    <citation type="submission" date="2021-01" db="EMBL/GenBank/DDBJ databases">
        <title>Genomic Encyclopedia of Type Strains, Phase IV (KMG-IV): sequencing the most valuable type-strain genomes for metagenomic binning, comparative biology and taxonomic classification.</title>
        <authorList>
            <person name="Goeker M."/>
        </authorList>
    </citation>
    <scope>NUCLEOTIDE SEQUENCE [LARGE SCALE GENOMIC DNA]</scope>
    <source>
        <strain evidence="1 2">DSM 24834</strain>
    </source>
</reference>
<evidence type="ECO:0000313" key="2">
    <source>
        <dbReference type="Proteomes" id="UP001646157"/>
    </source>
</evidence>
<evidence type="ECO:0008006" key="3">
    <source>
        <dbReference type="Google" id="ProtNLM"/>
    </source>
</evidence>
<name>A0ABS2NH86_9BACI</name>
<evidence type="ECO:0000313" key="1">
    <source>
        <dbReference type="EMBL" id="MBM7587202.1"/>
    </source>
</evidence>
<dbReference type="EMBL" id="JAFBDZ010000004">
    <property type="protein sequence ID" value="MBM7587202.1"/>
    <property type="molecule type" value="Genomic_DNA"/>
</dbReference>
<proteinExistence type="predicted"/>
<comment type="caution">
    <text evidence="1">The sequence shown here is derived from an EMBL/GenBank/DDBJ whole genome shotgun (WGS) entry which is preliminary data.</text>
</comment>
<keyword evidence="2" id="KW-1185">Reference proteome</keyword>
<dbReference type="Proteomes" id="UP001646157">
    <property type="component" value="Unassembled WGS sequence"/>
</dbReference>
<protein>
    <recommendedName>
        <fullName evidence="3">ATP synthase F0 subunit 8</fullName>
    </recommendedName>
</protein>
<dbReference type="RefSeq" id="WP_205174402.1">
    <property type="nucleotide sequence ID" value="NZ_JAFBDZ010000004.1"/>
</dbReference>
<sequence>MVNGVLILLGLCIFEIILAKLVIKDKDCFMMDFYEFFDLDLETYKKTTKTKS</sequence>
<accession>A0ABS2NH86</accession>
<gene>
    <name evidence="1" type="ORF">JOC86_003775</name>
</gene>
<organism evidence="1 2">
    <name type="scientific">Rossellomorea pakistanensis</name>
    <dbReference type="NCBI Taxonomy" id="992288"/>
    <lineage>
        <taxon>Bacteria</taxon>
        <taxon>Bacillati</taxon>
        <taxon>Bacillota</taxon>
        <taxon>Bacilli</taxon>
        <taxon>Bacillales</taxon>
        <taxon>Bacillaceae</taxon>
        <taxon>Rossellomorea</taxon>
    </lineage>
</organism>